<dbReference type="Gene3D" id="2.130.10.10">
    <property type="entry name" value="YVTN repeat-like/Quinoprotein amine dehydrogenase"/>
    <property type="match status" value="1"/>
</dbReference>
<sequence>MTTQPFNQYWPGTCPFPVHSNGDHVPDYIIPTQRTMQSYERLSSSFPGSLTFQKVRPARSSGTLVTSIKYSPVSKSGSDGMIAVADINGSLTIHSRLLLEIIQQYDVAMKASSEVNEIRALAWNPRQTSKLYVGFANGNIIVYEFDMGTGEGKDRTSQMSFRGPINDIALNPLGLELAVAYGEDVALIQRPEFGGEYPEFTASKASCHSGTDQIMQLPRNVQLQLYISHTMAPYDGVSSRLLKTLLHAYSGAESYLLPQCQLLVKRNLYAKKNVNKEKFAVDMVFIDEDTVVVGGPLSTLTFTDV</sequence>
<protein>
    <submittedName>
        <fullName evidence="1">Uncharacterized protein</fullName>
    </submittedName>
</protein>
<reference evidence="1" key="1">
    <citation type="submission" date="2020-11" db="EMBL/GenBank/DDBJ databases">
        <authorList>
            <consortium name="DOE Joint Genome Institute"/>
            <person name="Ahrendt S."/>
            <person name="Riley R."/>
            <person name="Andreopoulos W."/>
            <person name="Labutti K."/>
            <person name="Pangilinan J."/>
            <person name="Ruiz-Duenas F.J."/>
            <person name="Barrasa J.M."/>
            <person name="Sanchez-Garcia M."/>
            <person name="Camarero S."/>
            <person name="Miyauchi S."/>
            <person name="Serrano A."/>
            <person name="Linde D."/>
            <person name="Babiker R."/>
            <person name="Drula E."/>
            <person name="Ayuso-Fernandez I."/>
            <person name="Pacheco R."/>
            <person name="Padilla G."/>
            <person name="Ferreira P."/>
            <person name="Barriuso J."/>
            <person name="Kellner H."/>
            <person name="Castanera R."/>
            <person name="Alfaro M."/>
            <person name="Ramirez L."/>
            <person name="Pisabarro A.G."/>
            <person name="Kuo A."/>
            <person name="Tritt A."/>
            <person name="Lipzen A."/>
            <person name="He G."/>
            <person name="Yan M."/>
            <person name="Ng V."/>
            <person name="Cullen D."/>
            <person name="Martin F."/>
            <person name="Rosso M.-N."/>
            <person name="Henrissat B."/>
            <person name="Hibbett D."/>
            <person name="Martinez A.T."/>
            <person name="Grigoriev I.V."/>
        </authorList>
    </citation>
    <scope>NUCLEOTIDE SEQUENCE</scope>
    <source>
        <strain evidence="1">ATCC 90797</strain>
    </source>
</reference>
<accession>A0A9P6DJ12</accession>
<dbReference type="OrthoDB" id="3238562at2759"/>
<evidence type="ECO:0000313" key="1">
    <source>
        <dbReference type="EMBL" id="KAF9500229.1"/>
    </source>
</evidence>
<organism evidence="1 2">
    <name type="scientific">Pleurotus eryngii</name>
    <name type="common">Boletus of the steppes</name>
    <dbReference type="NCBI Taxonomy" id="5323"/>
    <lineage>
        <taxon>Eukaryota</taxon>
        <taxon>Fungi</taxon>
        <taxon>Dikarya</taxon>
        <taxon>Basidiomycota</taxon>
        <taxon>Agaricomycotina</taxon>
        <taxon>Agaricomycetes</taxon>
        <taxon>Agaricomycetidae</taxon>
        <taxon>Agaricales</taxon>
        <taxon>Pleurotineae</taxon>
        <taxon>Pleurotaceae</taxon>
        <taxon>Pleurotus</taxon>
    </lineage>
</organism>
<dbReference type="SUPFAM" id="SSF50978">
    <property type="entry name" value="WD40 repeat-like"/>
    <property type="match status" value="1"/>
</dbReference>
<gene>
    <name evidence="1" type="ORF">BDN71DRAFT_1427489</name>
</gene>
<comment type="caution">
    <text evidence="1">The sequence shown here is derived from an EMBL/GenBank/DDBJ whole genome shotgun (WGS) entry which is preliminary data.</text>
</comment>
<dbReference type="AlphaFoldDB" id="A0A9P6DJ12"/>
<name>A0A9P6DJ12_PLEER</name>
<proteinExistence type="predicted"/>
<keyword evidence="2" id="KW-1185">Reference proteome</keyword>
<dbReference type="InterPro" id="IPR015943">
    <property type="entry name" value="WD40/YVTN_repeat-like_dom_sf"/>
</dbReference>
<evidence type="ECO:0000313" key="2">
    <source>
        <dbReference type="Proteomes" id="UP000807025"/>
    </source>
</evidence>
<dbReference type="EMBL" id="MU154528">
    <property type="protein sequence ID" value="KAF9500229.1"/>
    <property type="molecule type" value="Genomic_DNA"/>
</dbReference>
<dbReference type="Proteomes" id="UP000807025">
    <property type="component" value="Unassembled WGS sequence"/>
</dbReference>
<dbReference type="InterPro" id="IPR036322">
    <property type="entry name" value="WD40_repeat_dom_sf"/>
</dbReference>